<comment type="caution">
    <text evidence="3">The sequence shown here is derived from an EMBL/GenBank/DDBJ whole genome shotgun (WGS) entry which is preliminary data.</text>
</comment>
<gene>
    <name evidence="3" type="ORF">CSW57_14670</name>
</gene>
<evidence type="ECO:0000259" key="1">
    <source>
        <dbReference type="Pfam" id="PF14231"/>
    </source>
</evidence>
<protein>
    <recommendedName>
        <fullName evidence="5">GXWXG protein</fullName>
    </recommendedName>
</protein>
<dbReference type="Proteomes" id="UP000225108">
    <property type="component" value="Unassembled WGS sequence"/>
</dbReference>
<name>A0A2G3PGZ1_WILMA</name>
<dbReference type="RefSeq" id="WP_099383516.1">
    <property type="nucleotide sequence ID" value="NZ_PEBD01000010.1"/>
</dbReference>
<evidence type="ECO:0000313" key="3">
    <source>
        <dbReference type="EMBL" id="PHV65087.1"/>
    </source>
</evidence>
<dbReference type="Gene3D" id="2.40.128.580">
    <property type="entry name" value="GXWXG domain"/>
    <property type="match status" value="1"/>
</dbReference>
<reference evidence="3 4" key="1">
    <citation type="submission" date="2017-10" db="EMBL/GenBank/DDBJ databases">
        <title>The draft genome sequence of Williamsia sp. BULT 1.1 isolated from the semi-arid grassland soils from South Africa.</title>
        <authorList>
            <person name="Kabwe M.H."/>
            <person name="Govender N."/>
            <person name="Mutseka Lunga P."/>
            <person name="Vikram S."/>
            <person name="Makhalanyane T.P."/>
        </authorList>
    </citation>
    <scope>NUCLEOTIDE SEQUENCE [LARGE SCALE GENOMIC DNA]</scope>
    <source>
        <strain evidence="3 4">BULT 1.1</strain>
    </source>
</reference>
<feature type="domain" description="GXWXG" evidence="1">
    <location>
        <begin position="20"/>
        <end position="78"/>
    </location>
</feature>
<dbReference type="InterPro" id="IPR025951">
    <property type="entry name" value="GXWXG_dom"/>
</dbReference>
<evidence type="ECO:0000259" key="2">
    <source>
        <dbReference type="Pfam" id="PF14232"/>
    </source>
</evidence>
<evidence type="ECO:0008006" key="5">
    <source>
        <dbReference type="Google" id="ProtNLM"/>
    </source>
</evidence>
<dbReference type="AlphaFoldDB" id="A0A2G3PGZ1"/>
<organism evidence="3 4">
    <name type="scientific">Williamsia marianensis</name>
    <dbReference type="NCBI Taxonomy" id="85044"/>
    <lineage>
        <taxon>Bacteria</taxon>
        <taxon>Bacillati</taxon>
        <taxon>Actinomycetota</taxon>
        <taxon>Actinomycetes</taxon>
        <taxon>Mycobacteriales</taxon>
        <taxon>Nocardiaceae</taxon>
        <taxon>Williamsia</taxon>
    </lineage>
</organism>
<dbReference type="Pfam" id="PF14232">
    <property type="entry name" value="DUF4334"/>
    <property type="match status" value="1"/>
</dbReference>
<sequence length="189" mass="21066">MSVAERMVRDERATTEEALAVFDGAEPVETDFMIGTWRGAELQTGHPMDGMLVASGWWGKQFVDGETVHPLLFPTADGRALWALDPKRLPVSVLLNAPLPSLENRSLGGLVNAARPLLQTKKPKARLRTTQYRGVDTATMVYDAQPINDIFRRVSDDTVLGLMDLRGSAKPYFFSLRRDDSLPVRANRR</sequence>
<dbReference type="InterPro" id="IPR025568">
    <property type="entry name" value="DUF4334"/>
</dbReference>
<dbReference type="Pfam" id="PF14231">
    <property type="entry name" value="GXWXG"/>
    <property type="match status" value="1"/>
</dbReference>
<feature type="domain" description="DUF4334" evidence="2">
    <location>
        <begin position="123"/>
        <end position="178"/>
    </location>
</feature>
<proteinExistence type="predicted"/>
<accession>A0A2G3PGZ1</accession>
<dbReference type="EMBL" id="PEBD01000010">
    <property type="protein sequence ID" value="PHV65087.1"/>
    <property type="molecule type" value="Genomic_DNA"/>
</dbReference>
<evidence type="ECO:0000313" key="4">
    <source>
        <dbReference type="Proteomes" id="UP000225108"/>
    </source>
</evidence>